<comment type="caution">
    <text evidence="1">The sequence shown here is derived from an EMBL/GenBank/DDBJ whole genome shotgun (WGS) entry which is preliminary data.</text>
</comment>
<evidence type="ECO:0000313" key="2">
    <source>
        <dbReference type="Proteomes" id="UP001231649"/>
    </source>
</evidence>
<gene>
    <name evidence="1" type="ORF">PYW08_006115</name>
</gene>
<protein>
    <submittedName>
        <fullName evidence="1">Uncharacterized protein</fullName>
    </submittedName>
</protein>
<evidence type="ECO:0000313" key="1">
    <source>
        <dbReference type="EMBL" id="KAJ8720650.1"/>
    </source>
</evidence>
<proteinExistence type="predicted"/>
<reference evidence="1" key="1">
    <citation type="submission" date="2023-03" db="EMBL/GenBank/DDBJ databases">
        <title>Chromosome-level genomes of two armyworms, Mythimna separata and Mythimna loreyi, provide insights into the biosynthesis and reception of sex pheromones.</title>
        <authorList>
            <person name="Zhao H."/>
        </authorList>
    </citation>
    <scope>NUCLEOTIDE SEQUENCE</scope>
    <source>
        <strain evidence="1">BeijingLab</strain>
    </source>
</reference>
<dbReference type="EMBL" id="CM056795">
    <property type="protein sequence ID" value="KAJ8720650.1"/>
    <property type="molecule type" value="Genomic_DNA"/>
</dbReference>
<accession>A0ACC2QM83</accession>
<dbReference type="Proteomes" id="UP001231649">
    <property type="component" value="Chromosome 19"/>
</dbReference>
<keyword evidence="2" id="KW-1185">Reference proteome</keyword>
<sequence length="251" mass="28675">MANTDYGSMNVSALKVKLRKRGAKLNGLKEQLIQRLQNYDRNNNFVGNITDGIKNDDLAYTVEWPSDSSYISVTSKSVSPDLDIVNISTYFLEVYRDNVARREEFGEFHTLYNQLREDEKEFADYFRMDVKTLDKLLNFIHDKLKHQNTNMRDSITPTERLAVTLRYLATGHTFADLRYAFRIGKTTLSFIIKEVLSDELELELLLLLVLDKDKDLVSTTLDNALLLGSNRKLGSASESSISLSSLRIGET</sequence>
<organism evidence="1 2">
    <name type="scientific">Mythimna loreyi</name>
    <dbReference type="NCBI Taxonomy" id="667449"/>
    <lineage>
        <taxon>Eukaryota</taxon>
        <taxon>Metazoa</taxon>
        <taxon>Ecdysozoa</taxon>
        <taxon>Arthropoda</taxon>
        <taxon>Hexapoda</taxon>
        <taxon>Insecta</taxon>
        <taxon>Pterygota</taxon>
        <taxon>Neoptera</taxon>
        <taxon>Endopterygota</taxon>
        <taxon>Lepidoptera</taxon>
        <taxon>Glossata</taxon>
        <taxon>Ditrysia</taxon>
        <taxon>Noctuoidea</taxon>
        <taxon>Noctuidae</taxon>
        <taxon>Noctuinae</taxon>
        <taxon>Hadenini</taxon>
        <taxon>Mythimna</taxon>
    </lineage>
</organism>
<name>A0ACC2QM83_9NEOP</name>